<name>A0A8D5ZD18_9CREN</name>
<dbReference type="EMBL" id="AP024597">
    <property type="protein sequence ID" value="BCU68863.1"/>
    <property type="molecule type" value="Genomic_DNA"/>
</dbReference>
<feature type="domain" description="DUF4143" evidence="1">
    <location>
        <begin position="79"/>
        <end position="164"/>
    </location>
</feature>
<dbReference type="RefSeq" id="WP_221288798.1">
    <property type="nucleotide sequence ID" value="NZ_AP024597.1"/>
</dbReference>
<dbReference type="PANTHER" id="PTHR33295">
    <property type="entry name" value="ATPASE"/>
    <property type="match status" value="1"/>
</dbReference>
<protein>
    <recommendedName>
        <fullName evidence="1">DUF4143 domain-containing protein</fullName>
    </recommendedName>
</protein>
<evidence type="ECO:0000313" key="2">
    <source>
        <dbReference type="EMBL" id="BCU68863.1"/>
    </source>
</evidence>
<accession>A0A8D5ZD18</accession>
<evidence type="ECO:0000259" key="1">
    <source>
        <dbReference type="Pfam" id="PF13635"/>
    </source>
</evidence>
<organism evidence="2 3">
    <name type="scientific">Stygiolobus caldivivus</name>
    <dbReference type="NCBI Taxonomy" id="2824673"/>
    <lineage>
        <taxon>Archaea</taxon>
        <taxon>Thermoproteota</taxon>
        <taxon>Thermoprotei</taxon>
        <taxon>Sulfolobales</taxon>
        <taxon>Sulfolobaceae</taxon>
        <taxon>Stygiolobus</taxon>
    </lineage>
</organism>
<keyword evidence="3" id="KW-1185">Reference proteome</keyword>
<dbReference type="KEGG" id="csty:KN1_01600"/>
<dbReference type="Proteomes" id="UP000825123">
    <property type="component" value="Chromosome"/>
</dbReference>
<dbReference type="InterPro" id="IPR025420">
    <property type="entry name" value="DUF4143"/>
</dbReference>
<gene>
    <name evidence="2" type="ORF">KN1_01600</name>
</gene>
<dbReference type="AlphaFoldDB" id="A0A8D5ZD18"/>
<evidence type="ECO:0000313" key="3">
    <source>
        <dbReference type="Proteomes" id="UP000825123"/>
    </source>
</evidence>
<proteinExistence type="predicted"/>
<sequence length="185" mass="21197">MRSKGVEINLYSTKSTSNIERELEDYLREGGFPEALTLGKRIIPSIYNDIITKGVIGRYEIREVTSSNNLPFPSQKYYSTEVSVRKLANLTKLSTTTVEEWINAIQESYLLFFIKRYSRSPKQFNNQRKVYVVDPGIVNYVAPFSYGGLMENVVVIHLLRKDQLEGGELFEGRRLRSGLCGRKGE</sequence>
<dbReference type="PANTHER" id="PTHR33295:SF19">
    <property type="entry name" value="ARCHAEAL ATPASE"/>
    <property type="match status" value="1"/>
</dbReference>
<dbReference type="GeneID" id="66161912"/>
<reference evidence="2 3" key="1">
    <citation type="submission" date="2021-04" db="EMBL/GenBank/DDBJ databases">
        <title>Complete genome sequence of Stygiolobus sp. KN-1.</title>
        <authorList>
            <person name="Nakamura K."/>
            <person name="Sakai H."/>
            <person name="Kurosawa N."/>
        </authorList>
    </citation>
    <scope>NUCLEOTIDE SEQUENCE [LARGE SCALE GENOMIC DNA]</scope>
    <source>
        <strain evidence="2 3">KN-1</strain>
    </source>
</reference>
<dbReference type="Pfam" id="PF13635">
    <property type="entry name" value="DUF4143"/>
    <property type="match status" value="1"/>
</dbReference>